<feature type="signal peptide" evidence="1">
    <location>
        <begin position="1"/>
        <end position="21"/>
    </location>
</feature>
<keyword evidence="3" id="KW-1185">Reference proteome</keyword>
<evidence type="ECO:0000256" key="1">
    <source>
        <dbReference type="SAM" id="SignalP"/>
    </source>
</evidence>
<dbReference type="EMBL" id="JANTEZ010000005">
    <property type="protein sequence ID" value="MCS5715758.1"/>
    <property type="molecule type" value="Genomic_DNA"/>
</dbReference>
<accession>A0ABT2GHQ5</accession>
<gene>
    <name evidence="2" type="ORF">NVV95_14500</name>
</gene>
<protein>
    <recommendedName>
        <fullName evidence="4">Secreted protein</fullName>
    </recommendedName>
</protein>
<evidence type="ECO:0000313" key="3">
    <source>
        <dbReference type="Proteomes" id="UP001165580"/>
    </source>
</evidence>
<evidence type="ECO:0000313" key="2">
    <source>
        <dbReference type="EMBL" id="MCS5715758.1"/>
    </source>
</evidence>
<dbReference type="InterPro" id="IPR006311">
    <property type="entry name" value="TAT_signal"/>
</dbReference>
<keyword evidence="1" id="KW-0732">Signal</keyword>
<dbReference type="Proteomes" id="UP001165580">
    <property type="component" value="Unassembled WGS sequence"/>
</dbReference>
<reference evidence="2" key="1">
    <citation type="submission" date="2022-08" db="EMBL/GenBank/DDBJ databases">
        <authorList>
            <person name="Deng Y."/>
            <person name="Han X.-F."/>
            <person name="Zhang Y.-Q."/>
        </authorList>
    </citation>
    <scope>NUCLEOTIDE SEQUENCE</scope>
    <source>
        <strain evidence="2">CPCC 205716</strain>
    </source>
</reference>
<dbReference type="RefSeq" id="WP_259487262.1">
    <property type="nucleotide sequence ID" value="NZ_JANTEZ010000005.1"/>
</dbReference>
<name>A0ABT2GHQ5_9MICO</name>
<evidence type="ECO:0008006" key="4">
    <source>
        <dbReference type="Google" id="ProtNLM"/>
    </source>
</evidence>
<dbReference type="PROSITE" id="PS51318">
    <property type="entry name" value="TAT"/>
    <property type="match status" value="1"/>
</dbReference>
<proteinExistence type="predicted"/>
<sequence>MPDIDRRSVLAMGAWSVPVVAAAVAAPAAAASTEPSYPFALILSPESATTFRDVRSNTNLSIMNTSTTEFRGTTSVIVSGMYVQHSDNYLLLAINESPQWAGSTRQVYSPTNLSWSGTLAPGAISNPVLLQPLSQHMRYPTVDTISFNAVDEGAAPASFAVTWY</sequence>
<organism evidence="2 3">
    <name type="scientific">Herbiconiux gentiana</name>
    <dbReference type="NCBI Taxonomy" id="2970912"/>
    <lineage>
        <taxon>Bacteria</taxon>
        <taxon>Bacillati</taxon>
        <taxon>Actinomycetota</taxon>
        <taxon>Actinomycetes</taxon>
        <taxon>Micrococcales</taxon>
        <taxon>Microbacteriaceae</taxon>
        <taxon>Herbiconiux</taxon>
    </lineage>
</organism>
<comment type="caution">
    <text evidence="2">The sequence shown here is derived from an EMBL/GenBank/DDBJ whole genome shotgun (WGS) entry which is preliminary data.</text>
</comment>
<feature type="chain" id="PRO_5045131273" description="Secreted protein" evidence="1">
    <location>
        <begin position="22"/>
        <end position="164"/>
    </location>
</feature>